<feature type="transmembrane region" description="Helical" evidence="4">
    <location>
        <begin position="58"/>
        <end position="76"/>
    </location>
</feature>
<feature type="transmembrane region" description="Helical" evidence="4">
    <location>
        <begin position="249"/>
        <end position="270"/>
    </location>
</feature>
<evidence type="ECO:0000256" key="2">
    <source>
        <dbReference type="ARBA" id="ARBA00006727"/>
    </source>
</evidence>
<evidence type="ECO:0000313" key="5">
    <source>
        <dbReference type="EMBL" id="KAK1770512.1"/>
    </source>
</evidence>
<dbReference type="InterPro" id="IPR050327">
    <property type="entry name" value="Proton-linked_MCT"/>
</dbReference>
<keyword evidence="4" id="KW-0472">Membrane</keyword>
<feature type="transmembrane region" description="Helical" evidence="4">
    <location>
        <begin position="119"/>
        <end position="136"/>
    </location>
</feature>
<dbReference type="Pfam" id="PF07690">
    <property type="entry name" value="MFS_1"/>
    <property type="match status" value="1"/>
</dbReference>
<dbReference type="GO" id="GO:0022857">
    <property type="term" value="F:transmembrane transporter activity"/>
    <property type="evidence" value="ECO:0007669"/>
    <property type="project" value="InterPro"/>
</dbReference>
<feature type="transmembrane region" description="Helical" evidence="4">
    <location>
        <begin position="314"/>
        <end position="334"/>
    </location>
</feature>
<name>A0AAJ0C871_9PEZI</name>
<keyword evidence="4" id="KW-0812">Transmembrane</keyword>
<evidence type="ECO:0000256" key="4">
    <source>
        <dbReference type="SAM" id="Phobius"/>
    </source>
</evidence>
<dbReference type="PANTHER" id="PTHR11360">
    <property type="entry name" value="MONOCARBOXYLATE TRANSPORTER"/>
    <property type="match status" value="1"/>
</dbReference>
<dbReference type="GeneID" id="85307545"/>
<feature type="transmembrane region" description="Helical" evidence="4">
    <location>
        <begin position="206"/>
        <end position="228"/>
    </location>
</feature>
<protein>
    <recommendedName>
        <fullName evidence="7">Major facilitator superfamily (MFS) profile domain-containing protein</fullName>
    </recommendedName>
</protein>
<dbReference type="AlphaFoldDB" id="A0AAJ0C871"/>
<keyword evidence="4" id="KW-1133">Transmembrane helix</keyword>
<proteinExistence type="inferred from homology"/>
<evidence type="ECO:0000256" key="1">
    <source>
        <dbReference type="ARBA" id="ARBA00004141"/>
    </source>
</evidence>
<feature type="transmembrane region" description="Helical" evidence="4">
    <location>
        <begin position="175"/>
        <end position="194"/>
    </location>
</feature>
<dbReference type="EMBL" id="MU839000">
    <property type="protein sequence ID" value="KAK1770512.1"/>
    <property type="molecule type" value="Genomic_DNA"/>
</dbReference>
<dbReference type="PANTHER" id="PTHR11360:SF130">
    <property type="entry name" value="MAJOR FACILITATOR SUPERFAMILY (MFS) PROFILE DOMAIN-CONTAINING PROTEIN-RELATED"/>
    <property type="match status" value="1"/>
</dbReference>
<keyword evidence="6" id="KW-1185">Reference proteome</keyword>
<reference evidence="5" key="1">
    <citation type="submission" date="2023-06" db="EMBL/GenBank/DDBJ databases">
        <title>Genome-scale phylogeny and comparative genomics of the fungal order Sordariales.</title>
        <authorList>
            <consortium name="Lawrence Berkeley National Laboratory"/>
            <person name="Hensen N."/>
            <person name="Bonometti L."/>
            <person name="Westerberg I."/>
            <person name="Brannstrom I.O."/>
            <person name="Guillou S."/>
            <person name="Cros-Aarteil S."/>
            <person name="Calhoun S."/>
            <person name="Haridas S."/>
            <person name="Kuo A."/>
            <person name="Mondo S."/>
            <person name="Pangilinan J."/>
            <person name="Riley R."/>
            <person name="Labutti K."/>
            <person name="Andreopoulos B."/>
            <person name="Lipzen A."/>
            <person name="Chen C."/>
            <person name="Yanf M."/>
            <person name="Daum C."/>
            <person name="Ng V."/>
            <person name="Clum A."/>
            <person name="Steindorff A."/>
            <person name="Ohm R."/>
            <person name="Martin F."/>
            <person name="Silar P."/>
            <person name="Natvig D."/>
            <person name="Lalanne C."/>
            <person name="Gautier V."/>
            <person name="Ament-Velasquez S.L."/>
            <person name="Kruys A."/>
            <person name="Hutchinson M.I."/>
            <person name="Powell A.J."/>
            <person name="Barry K."/>
            <person name="Miller A.N."/>
            <person name="Grigoriev I.V."/>
            <person name="Debuchy R."/>
            <person name="Gladieux P."/>
            <person name="Thoren M.H."/>
            <person name="Johannesson H."/>
        </authorList>
    </citation>
    <scope>NUCLEOTIDE SEQUENCE</scope>
    <source>
        <strain evidence="5">8032-3</strain>
    </source>
</reference>
<comment type="caution">
    <text evidence="5">The sequence shown here is derived from an EMBL/GenBank/DDBJ whole genome shotgun (WGS) entry which is preliminary data.</text>
</comment>
<feature type="transmembrane region" description="Helical" evidence="4">
    <location>
        <begin position="142"/>
        <end position="163"/>
    </location>
</feature>
<feature type="transmembrane region" description="Helical" evidence="4">
    <location>
        <begin position="290"/>
        <end position="307"/>
    </location>
</feature>
<dbReference type="GO" id="GO:0016020">
    <property type="term" value="C:membrane"/>
    <property type="evidence" value="ECO:0007669"/>
    <property type="project" value="UniProtKB-SubCell"/>
</dbReference>
<sequence length="439" mass="47494">MGAVFDSENLPAGDSRLRPGDHASGSENGDLYSPPSKDDFEPPDGGLAAWSQVVAGNLVNWMAWGLPATFGVYQLYYRDTLQLPQSQISWIGSVQVFLAFFMCAVSGRLVDAGYARQTIAAGSFLVVFGIMMTSLATEYWQILLAQGICTGLGMGIMFMPPVAVINSYFRRKRSLALAVSATGTGFGSLVFPSTVQYLIPRIGFPWAVRCSGFVALFISVIVLIIIRPRLRPRRSGSLIEWDAFREPPYLLYTLGSFCLFSALYFGFFYINTYSRNVVGFDTVTSIRLLLITNGLGIPSRPVVGYLADRHLGPINTFVIAVAVLSGMVFAWIGVGSRGGMYAFSAFFGLANGAAQGVFVGSLASLTEDPRKMGTRFGMVCTTVAFATLAGPPIAGAIIDRDGGRYLWAQVWAGSLIALAAVMIGAARWKKTGWNLWVKI</sequence>
<dbReference type="InterPro" id="IPR036259">
    <property type="entry name" value="MFS_trans_sf"/>
</dbReference>
<gene>
    <name evidence="5" type="ORF">QBC33DRAFT_446134</name>
</gene>
<feature type="transmembrane region" description="Helical" evidence="4">
    <location>
        <begin position="376"/>
        <end position="398"/>
    </location>
</feature>
<evidence type="ECO:0000313" key="6">
    <source>
        <dbReference type="Proteomes" id="UP001244011"/>
    </source>
</evidence>
<dbReference type="Gene3D" id="1.20.1250.20">
    <property type="entry name" value="MFS general substrate transporter like domains"/>
    <property type="match status" value="1"/>
</dbReference>
<feature type="region of interest" description="Disordered" evidence="3">
    <location>
        <begin position="1"/>
        <end position="40"/>
    </location>
</feature>
<evidence type="ECO:0008006" key="7">
    <source>
        <dbReference type="Google" id="ProtNLM"/>
    </source>
</evidence>
<dbReference type="Proteomes" id="UP001244011">
    <property type="component" value="Unassembled WGS sequence"/>
</dbReference>
<dbReference type="SUPFAM" id="SSF103473">
    <property type="entry name" value="MFS general substrate transporter"/>
    <property type="match status" value="1"/>
</dbReference>
<organism evidence="5 6">
    <name type="scientific">Phialemonium atrogriseum</name>
    <dbReference type="NCBI Taxonomy" id="1093897"/>
    <lineage>
        <taxon>Eukaryota</taxon>
        <taxon>Fungi</taxon>
        <taxon>Dikarya</taxon>
        <taxon>Ascomycota</taxon>
        <taxon>Pezizomycotina</taxon>
        <taxon>Sordariomycetes</taxon>
        <taxon>Sordariomycetidae</taxon>
        <taxon>Cephalothecales</taxon>
        <taxon>Cephalothecaceae</taxon>
        <taxon>Phialemonium</taxon>
    </lineage>
</organism>
<feature type="transmembrane region" description="Helical" evidence="4">
    <location>
        <begin position="340"/>
        <end position="364"/>
    </location>
</feature>
<comment type="similarity">
    <text evidence="2">Belongs to the major facilitator superfamily. Monocarboxylate porter (TC 2.A.1.13) family.</text>
</comment>
<accession>A0AAJ0C871</accession>
<feature type="transmembrane region" description="Helical" evidence="4">
    <location>
        <begin position="410"/>
        <end position="428"/>
    </location>
</feature>
<dbReference type="RefSeq" id="XP_060286725.1">
    <property type="nucleotide sequence ID" value="XM_060424358.1"/>
</dbReference>
<dbReference type="InterPro" id="IPR011701">
    <property type="entry name" value="MFS"/>
</dbReference>
<comment type="subcellular location">
    <subcellularLocation>
        <location evidence="1">Membrane</location>
        <topology evidence="1">Multi-pass membrane protein</topology>
    </subcellularLocation>
</comment>
<feature type="transmembrane region" description="Helical" evidence="4">
    <location>
        <begin position="88"/>
        <end position="107"/>
    </location>
</feature>
<evidence type="ECO:0000256" key="3">
    <source>
        <dbReference type="SAM" id="MobiDB-lite"/>
    </source>
</evidence>